<feature type="region of interest" description="Disordered" evidence="1">
    <location>
        <begin position="70"/>
        <end position="142"/>
    </location>
</feature>
<keyword evidence="3" id="KW-1185">Reference proteome</keyword>
<dbReference type="PANTHER" id="PTHR34276">
    <property type="entry name" value="MINI-RIBONUCLEASE 3"/>
    <property type="match status" value="1"/>
</dbReference>
<accession>A0A2J8A7L0</accession>
<feature type="compositionally biased region" description="Gly residues" evidence="1">
    <location>
        <begin position="75"/>
        <end position="90"/>
    </location>
</feature>
<evidence type="ECO:0000313" key="2">
    <source>
        <dbReference type="EMBL" id="PNH08485.1"/>
    </source>
</evidence>
<organism evidence="2 3">
    <name type="scientific">Tetrabaena socialis</name>
    <dbReference type="NCBI Taxonomy" id="47790"/>
    <lineage>
        <taxon>Eukaryota</taxon>
        <taxon>Viridiplantae</taxon>
        <taxon>Chlorophyta</taxon>
        <taxon>core chlorophytes</taxon>
        <taxon>Chlorophyceae</taxon>
        <taxon>CS clade</taxon>
        <taxon>Chlamydomonadales</taxon>
        <taxon>Tetrabaenaceae</taxon>
        <taxon>Tetrabaena</taxon>
    </lineage>
</organism>
<protein>
    <recommendedName>
        <fullName evidence="4">RNase III domain-containing protein</fullName>
    </recommendedName>
</protein>
<dbReference type="SUPFAM" id="SSF69065">
    <property type="entry name" value="RNase III domain-like"/>
    <property type="match status" value="1"/>
</dbReference>
<sequence>MARAPHAGGRRRAEVCTLALPPPVLTGSAATNPRSTFNPLALAYLGDAVWEAHTRRLEVLSESGQPFAAAPIRGEGAGDGQVAAAGGGGASSRDGQNSKVPPAGARADGQSVGVAGRGRLGGPSGGRGGGRGGAGAGRPNGVLKGVSRLERQQWATADFQARVHDALLQGTLLPPTPSLGSPSALGVAAPPAAAAAAPLVTPEELDVMRWGRNASVSVPKQQSALTYKKATALEVLVAYMYLTAPDRCERLITTAITAPSVRSPPQGGLPQVDKG</sequence>
<dbReference type="InterPro" id="IPR036389">
    <property type="entry name" value="RNase_III_sf"/>
</dbReference>
<dbReference type="Proteomes" id="UP000236333">
    <property type="component" value="Unassembled WGS sequence"/>
</dbReference>
<comment type="caution">
    <text evidence="2">The sequence shown here is derived from an EMBL/GenBank/DDBJ whole genome shotgun (WGS) entry which is preliminary data.</text>
</comment>
<dbReference type="GO" id="GO:0006396">
    <property type="term" value="P:RNA processing"/>
    <property type="evidence" value="ECO:0007669"/>
    <property type="project" value="InterPro"/>
</dbReference>
<dbReference type="PANTHER" id="PTHR34276:SF1">
    <property type="entry name" value="MINI-RIBONUCLEASE 3"/>
    <property type="match status" value="1"/>
</dbReference>
<dbReference type="GO" id="GO:0004525">
    <property type="term" value="F:ribonuclease III activity"/>
    <property type="evidence" value="ECO:0007669"/>
    <property type="project" value="InterPro"/>
</dbReference>
<proteinExistence type="predicted"/>
<dbReference type="AlphaFoldDB" id="A0A2J8A7L0"/>
<name>A0A2J8A7L0_9CHLO</name>
<dbReference type="EMBL" id="PGGS01000127">
    <property type="protein sequence ID" value="PNH08485.1"/>
    <property type="molecule type" value="Genomic_DNA"/>
</dbReference>
<evidence type="ECO:0000256" key="1">
    <source>
        <dbReference type="SAM" id="MobiDB-lite"/>
    </source>
</evidence>
<evidence type="ECO:0008006" key="4">
    <source>
        <dbReference type="Google" id="ProtNLM"/>
    </source>
</evidence>
<feature type="compositionally biased region" description="Gly residues" evidence="1">
    <location>
        <begin position="115"/>
        <end position="138"/>
    </location>
</feature>
<reference evidence="2 3" key="1">
    <citation type="journal article" date="2017" name="Mol. Biol. Evol.">
        <title>The 4-celled Tetrabaena socialis nuclear genome reveals the essential components for genetic control of cell number at the origin of multicellularity in the volvocine lineage.</title>
        <authorList>
            <person name="Featherston J."/>
            <person name="Arakaki Y."/>
            <person name="Hanschen E.R."/>
            <person name="Ferris P.J."/>
            <person name="Michod R.E."/>
            <person name="Olson B.J.S.C."/>
            <person name="Nozaki H."/>
            <person name="Durand P.M."/>
        </authorList>
    </citation>
    <scope>NUCLEOTIDE SEQUENCE [LARGE SCALE GENOMIC DNA]</scope>
    <source>
        <strain evidence="2 3">NIES-571</strain>
    </source>
</reference>
<evidence type="ECO:0000313" key="3">
    <source>
        <dbReference type="Proteomes" id="UP000236333"/>
    </source>
</evidence>
<gene>
    <name evidence="2" type="ORF">TSOC_004959</name>
</gene>
<dbReference type="Gene3D" id="1.10.1520.10">
    <property type="entry name" value="Ribonuclease III domain"/>
    <property type="match status" value="2"/>
</dbReference>
<dbReference type="OrthoDB" id="495795at2759"/>